<dbReference type="AlphaFoldDB" id="A0A7D4QQB5"/>
<evidence type="ECO:0000256" key="7">
    <source>
        <dbReference type="ARBA" id="ARBA00023136"/>
    </source>
</evidence>
<reference evidence="15 16" key="1">
    <citation type="submission" date="2020-05" db="EMBL/GenBank/DDBJ databases">
        <title>Mucilaginibacter mali sp. nov.</title>
        <authorList>
            <person name="Kim H.S."/>
            <person name="Lee K.C."/>
            <person name="Suh M.K."/>
            <person name="Kim J.-S."/>
            <person name="Han K.-I."/>
            <person name="Eom M.K."/>
            <person name="Shin Y.K."/>
            <person name="Lee J.-S."/>
        </authorList>
    </citation>
    <scope>NUCLEOTIDE SEQUENCE [LARGE SCALE GENOMIC DNA]</scope>
    <source>
        <strain evidence="15 16">G2-14</strain>
    </source>
</reference>
<dbReference type="Pfam" id="PF08212">
    <property type="entry name" value="Lipocalin_2"/>
    <property type="match status" value="1"/>
</dbReference>
<evidence type="ECO:0000256" key="3">
    <source>
        <dbReference type="ARBA" id="ARBA00006889"/>
    </source>
</evidence>
<dbReference type="GO" id="GO:0009279">
    <property type="term" value="C:cell outer membrane"/>
    <property type="evidence" value="ECO:0007669"/>
    <property type="project" value="UniProtKB-SubCell"/>
</dbReference>
<dbReference type="InterPro" id="IPR000566">
    <property type="entry name" value="Lipocln_cytosolic_FA-bd_dom"/>
</dbReference>
<evidence type="ECO:0000313" key="15">
    <source>
        <dbReference type="EMBL" id="QKJ29009.1"/>
    </source>
</evidence>
<keyword evidence="10" id="KW-0449">Lipoprotein</keyword>
<evidence type="ECO:0000313" key="16">
    <source>
        <dbReference type="Proteomes" id="UP000505355"/>
    </source>
</evidence>
<keyword evidence="9" id="KW-0998">Cell outer membrane</keyword>
<keyword evidence="6" id="KW-0446">Lipid-binding</keyword>
<keyword evidence="7" id="KW-0472">Membrane</keyword>
<dbReference type="FunFam" id="2.40.128.20:FF:000002">
    <property type="entry name" value="Outer membrane lipoprotein Blc"/>
    <property type="match status" value="1"/>
</dbReference>
<dbReference type="PIRSF" id="PIRSF036893">
    <property type="entry name" value="Lipocalin_ApoD"/>
    <property type="match status" value="1"/>
</dbReference>
<dbReference type="KEGG" id="mmab:HQ865_04315"/>
<dbReference type="GO" id="GO:0008289">
    <property type="term" value="F:lipid binding"/>
    <property type="evidence" value="ECO:0007669"/>
    <property type="project" value="UniProtKB-KW"/>
</dbReference>
<proteinExistence type="inferred from homology"/>
<dbReference type="Proteomes" id="UP000505355">
    <property type="component" value="Chromosome"/>
</dbReference>
<dbReference type="RefSeq" id="WP_173413707.1">
    <property type="nucleotide sequence ID" value="NZ_CP054139.1"/>
</dbReference>
<comment type="subcellular location">
    <subcellularLocation>
        <location evidence="1">Cell outer membrane</location>
    </subcellularLocation>
    <subcellularLocation>
        <location evidence="2">Membrane</location>
        <topology evidence="2">Lipid-anchor</topology>
    </subcellularLocation>
</comment>
<feature type="domain" description="Lipocalin/cytosolic fatty-acid binding" evidence="14">
    <location>
        <begin position="45"/>
        <end position="184"/>
    </location>
</feature>
<dbReference type="SUPFAM" id="SSF50814">
    <property type="entry name" value="Lipocalins"/>
    <property type="match status" value="1"/>
</dbReference>
<protein>
    <recommendedName>
        <fullName evidence="12">Outer membrane lipoprotein Blc</fullName>
    </recommendedName>
</protein>
<sequence>MNTQINLKKLAPYAVAGAAIAAGITLWSEAQSGLPKGAIVVNNFEINSYLGQWYEIARFNYRFEKGLQNVTAHYSLNKNGTVKVINRGQEISTGRWRESTGKAKFAGEENIGMLKVSFFGPFYAAYNVIAIADDYQHALVAGKNLDYLWLLSRAPEMPDAVRNSFLQKAWAIGYDVGKLVWTQQQAADEMPIPTVS</sequence>
<dbReference type="InterPro" id="IPR002446">
    <property type="entry name" value="Lipocalin_bac"/>
</dbReference>
<organism evidence="15 16">
    <name type="scientific">Mucilaginibacter mali</name>
    <dbReference type="NCBI Taxonomy" id="2740462"/>
    <lineage>
        <taxon>Bacteria</taxon>
        <taxon>Pseudomonadati</taxon>
        <taxon>Bacteroidota</taxon>
        <taxon>Sphingobacteriia</taxon>
        <taxon>Sphingobacteriales</taxon>
        <taxon>Sphingobacteriaceae</taxon>
        <taxon>Mucilaginibacter</taxon>
    </lineage>
</organism>
<evidence type="ECO:0000256" key="13">
    <source>
        <dbReference type="PIRNR" id="PIRNR036893"/>
    </source>
</evidence>
<gene>
    <name evidence="15" type="ORF">HQ865_04315</name>
</gene>
<dbReference type="Gene3D" id="2.40.128.20">
    <property type="match status" value="1"/>
</dbReference>
<comment type="similarity">
    <text evidence="3 13">Belongs to the calycin superfamily. Lipocalin family.</text>
</comment>
<keyword evidence="8" id="KW-0564">Palmitate</keyword>
<dbReference type="GO" id="GO:0006950">
    <property type="term" value="P:response to stress"/>
    <property type="evidence" value="ECO:0007669"/>
    <property type="project" value="UniProtKB-ARBA"/>
</dbReference>
<dbReference type="PANTHER" id="PTHR10612">
    <property type="entry name" value="APOLIPOPROTEIN D"/>
    <property type="match status" value="1"/>
</dbReference>
<evidence type="ECO:0000256" key="4">
    <source>
        <dbReference type="ARBA" id="ARBA00011738"/>
    </source>
</evidence>
<evidence type="ECO:0000256" key="10">
    <source>
        <dbReference type="ARBA" id="ARBA00023288"/>
    </source>
</evidence>
<name>A0A7D4QQB5_9SPHI</name>
<evidence type="ECO:0000256" key="2">
    <source>
        <dbReference type="ARBA" id="ARBA00004635"/>
    </source>
</evidence>
<keyword evidence="16" id="KW-1185">Reference proteome</keyword>
<evidence type="ECO:0000256" key="9">
    <source>
        <dbReference type="ARBA" id="ARBA00023237"/>
    </source>
</evidence>
<evidence type="ECO:0000256" key="5">
    <source>
        <dbReference type="ARBA" id="ARBA00022729"/>
    </source>
</evidence>
<comment type="subunit">
    <text evidence="4">Homodimer.</text>
</comment>
<evidence type="ECO:0000259" key="14">
    <source>
        <dbReference type="Pfam" id="PF08212"/>
    </source>
</evidence>
<accession>A0A7D4QQB5</accession>
<evidence type="ECO:0000256" key="6">
    <source>
        <dbReference type="ARBA" id="ARBA00023121"/>
    </source>
</evidence>
<dbReference type="CDD" id="cd19438">
    <property type="entry name" value="lipocalin_Blc-like"/>
    <property type="match status" value="1"/>
</dbReference>
<evidence type="ECO:0000256" key="11">
    <source>
        <dbReference type="ARBA" id="ARBA00057024"/>
    </source>
</evidence>
<keyword evidence="5" id="KW-0732">Signal</keyword>
<dbReference type="EMBL" id="CP054139">
    <property type="protein sequence ID" value="QKJ29009.1"/>
    <property type="molecule type" value="Genomic_DNA"/>
</dbReference>
<dbReference type="InterPro" id="IPR012674">
    <property type="entry name" value="Calycin"/>
</dbReference>
<comment type="function">
    <text evidence="11">Involved in the storage or transport of lipids necessary for membrane maintenance under stressful conditions. Displays a binding preference for lysophospholipids.</text>
</comment>
<evidence type="ECO:0000256" key="8">
    <source>
        <dbReference type="ARBA" id="ARBA00023139"/>
    </source>
</evidence>
<dbReference type="InterPro" id="IPR047202">
    <property type="entry name" value="Lipocalin_Blc-like_dom"/>
</dbReference>
<evidence type="ECO:0000256" key="12">
    <source>
        <dbReference type="ARBA" id="ARBA00071217"/>
    </source>
</evidence>
<evidence type="ECO:0000256" key="1">
    <source>
        <dbReference type="ARBA" id="ARBA00004442"/>
    </source>
</evidence>
<dbReference type="InterPro" id="IPR022271">
    <property type="entry name" value="Lipocalin_ApoD"/>
</dbReference>
<dbReference type="PRINTS" id="PR01171">
    <property type="entry name" value="BCTLIPOCALIN"/>
</dbReference>
<dbReference type="PANTHER" id="PTHR10612:SF34">
    <property type="entry name" value="APOLIPOPROTEIN D"/>
    <property type="match status" value="1"/>
</dbReference>